<feature type="non-terminal residue" evidence="2">
    <location>
        <position position="1"/>
    </location>
</feature>
<feature type="compositionally biased region" description="Basic and acidic residues" evidence="1">
    <location>
        <begin position="538"/>
        <end position="550"/>
    </location>
</feature>
<feature type="region of interest" description="Disordered" evidence="1">
    <location>
        <begin position="291"/>
        <end position="333"/>
    </location>
</feature>
<accession>A0A4U0X4L1</accession>
<feature type="region of interest" description="Disordered" evidence="1">
    <location>
        <begin position="95"/>
        <end position="122"/>
    </location>
</feature>
<protein>
    <submittedName>
        <fullName evidence="2">Uncharacterized protein</fullName>
    </submittedName>
</protein>
<organism evidence="2 3">
    <name type="scientific">Cryomyces minteri</name>
    <dbReference type="NCBI Taxonomy" id="331657"/>
    <lineage>
        <taxon>Eukaryota</taxon>
        <taxon>Fungi</taxon>
        <taxon>Dikarya</taxon>
        <taxon>Ascomycota</taxon>
        <taxon>Pezizomycotina</taxon>
        <taxon>Dothideomycetes</taxon>
        <taxon>Dothideomycetes incertae sedis</taxon>
        <taxon>Cryomyces</taxon>
    </lineage>
</organism>
<feature type="region of interest" description="Disordered" evidence="1">
    <location>
        <begin position="1"/>
        <end position="77"/>
    </location>
</feature>
<dbReference type="STRING" id="331657.A0A4U0X4L1"/>
<feature type="region of interest" description="Disordered" evidence="1">
    <location>
        <begin position="574"/>
        <end position="593"/>
    </location>
</feature>
<dbReference type="EMBL" id="NAJN01000628">
    <property type="protein sequence ID" value="TKA70627.1"/>
    <property type="molecule type" value="Genomic_DNA"/>
</dbReference>
<feature type="compositionally biased region" description="Acidic residues" evidence="1">
    <location>
        <begin position="373"/>
        <end position="408"/>
    </location>
</feature>
<dbReference type="Proteomes" id="UP000308768">
    <property type="component" value="Unassembled WGS sequence"/>
</dbReference>
<feature type="region of interest" description="Disordered" evidence="1">
    <location>
        <begin position="357"/>
        <end position="562"/>
    </location>
</feature>
<feature type="compositionally biased region" description="Low complexity" evidence="1">
    <location>
        <begin position="503"/>
        <end position="519"/>
    </location>
</feature>
<evidence type="ECO:0000313" key="3">
    <source>
        <dbReference type="Proteomes" id="UP000308768"/>
    </source>
</evidence>
<reference evidence="2 3" key="1">
    <citation type="submission" date="2017-03" db="EMBL/GenBank/DDBJ databases">
        <title>Genomes of endolithic fungi from Antarctica.</title>
        <authorList>
            <person name="Coleine C."/>
            <person name="Masonjones S."/>
            <person name="Stajich J.E."/>
        </authorList>
    </citation>
    <scope>NUCLEOTIDE SEQUENCE [LARGE SCALE GENOMIC DNA]</scope>
    <source>
        <strain evidence="2 3">CCFEE 5187</strain>
    </source>
</reference>
<keyword evidence="3" id="KW-1185">Reference proteome</keyword>
<feature type="compositionally biased region" description="Low complexity" evidence="1">
    <location>
        <begin position="651"/>
        <end position="661"/>
    </location>
</feature>
<feature type="compositionally biased region" description="Low complexity" evidence="1">
    <location>
        <begin position="433"/>
        <end position="464"/>
    </location>
</feature>
<proteinExistence type="predicted"/>
<feature type="compositionally biased region" description="Basic residues" evidence="1">
    <location>
        <begin position="297"/>
        <end position="319"/>
    </location>
</feature>
<comment type="caution">
    <text evidence="2">The sequence shown here is derived from an EMBL/GenBank/DDBJ whole genome shotgun (WGS) entry which is preliminary data.</text>
</comment>
<name>A0A4U0X4L1_9PEZI</name>
<evidence type="ECO:0000256" key="1">
    <source>
        <dbReference type="SAM" id="MobiDB-lite"/>
    </source>
</evidence>
<feature type="region of interest" description="Disordered" evidence="1">
    <location>
        <begin position="143"/>
        <end position="168"/>
    </location>
</feature>
<dbReference type="AlphaFoldDB" id="A0A4U0X4L1"/>
<dbReference type="OrthoDB" id="275715at2759"/>
<feature type="region of interest" description="Disordered" evidence="1">
    <location>
        <begin position="624"/>
        <end position="661"/>
    </location>
</feature>
<evidence type="ECO:0000313" key="2">
    <source>
        <dbReference type="EMBL" id="TKA70627.1"/>
    </source>
</evidence>
<feature type="compositionally biased region" description="Pro residues" evidence="1">
    <location>
        <begin position="633"/>
        <end position="650"/>
    </location>
</feature>
<gene>
    <name evidence="2" type="ORF">B0A49_05847</name>
</gene>
<feature type="compositionally biased region" description="Polar residues" evidence="1">
    <location>
        <begin position="410"/>
        <end position="421"/>
    </location>
</feature>
<sequence length="661" mass="70271">FDRSGEPPQFTKSAAQRPLSDHRTTPKIPTKRIYPSPKSDNDPDATESDGEPQLRDMEQFRAPGRANRSGRTQIDHDVFEGLPVRQWRELAATVTAGPTIGQDNNLTPLKGAWPELPMPRDAHMLSPMSQQLLRAARAGRLYRPSTVPSADPDDQKENADEEEKPEERGFVVKKWTPLPRHLEQPEPEFLAKRRKGLPSAHGGGVASAPDSLAGLTVIGAPTRKTKVRQTDEVGNVTVWEVIVPEGQTVEGEIIEEAAVVEVPPVAAAAPGTVIEGVGVVNSDGVVVASDLLQPALQRRRPPPPKRKGKKGGPGRKKRVTFSGADGTTGLGSTGAITLSSTVQLASSDGIKLDGAAESVVSETQEDTQMVDIQEGDEDEGEGSDDGEEGEEGSDEDREAGELTDEEGVQDATQPNPQSTSHDAAPASLPPPTIDTTPTTALPPSLPSKPASPALPLKPASSSLPLKPPSPARDPSSSPEMPLARTGRSRQSSLTDPLIIQPPAAADADAAAATAAVATVESQQDLEDGEISPDLFGSLERHLEDERHEADPIDGSPNSRLLDTCTMPFSQAALRHPHARTRGPPTKQEHVLSGQAKAPLVIVAEDDAEDRWNRWRLLHRASSSSLPCLRPVHPSLPAPSPPVNPPSPPCPDASAPPDRVDV</sequence>